<dbReference type="Proteomes" id="UP000567186">
    <property type="component" value="Unassembled WGS sequence"/>
</dbReference>
<accession>A0A7Y0RC94</accession>
<protein>
    <submittedName>
        <fullName evidence="1">DUF1289 domain-containing protein</fullName>
    </submittedName>
</protein>
<dbReference type="EMBL" id="JABCKY010000001">
    <property type="protein sequence ID" value="NMT63589.1"/>
    <property type="molecule type" value="Genomic_DNA"/>
</dbReference>
<dbReference type="OrthoDB" id="9811423at2"/>
<proteinExistence type="predicted"/>
<sequence length="60" mass="6975">MKVADKVRSPCVSICALDDNDICVGCHRSGDEITRWSRMSNEERREVLQKVARRERENLI</sequence>
<comment type="caution">
    <text evidence="1">The sequence shown here is derived from an EMBL/GenBank/DDBJ whole genome shotgun (WGS) entry which is preliminary data.</text>
</comment>
<dbReference type="PANTHER" id="PTHR35175">
    <property type="entry name" value="DUF1289 DOMAIN-CONTAINING PROTEIN"/>
    <property type="match status" value="1"/>
</dbReference>
<dbReference type="RefSeq" id="WP_135956000.1">
    <property type="nucleotide sequence ID" value="NZ_JABCKY010000001.1"/>
</dbReference>
<dbReference type="PANTHER" id="PTHR35175:SF2">
    <property type="entry name" value="DUF1289 DOMAIN-CONTAINING PROTEIN"/>
    <property type="match status" value="1"/>
</dbReference>
<dbReference type="InterPro" id="IPR010710">
    <property type="entry name" value="DUF1289"/>
</dbReference>
<name>A0A7Y0RC94_9GAMM</name>
<evidence type="ECO:0000313" key="2">
    <source>
        <dbReference type="Proteomes" id="UP000567186"/>
    </source>
</evidence>
<reference evidence="1 2" key="1">
    <citation type="submission" date="2020-04" db="EMBL/GenBank/DDBJ databases">
        <title>Marinobacter oceani sp. nov., isolated from marine solar saltern.</title>
        <authorList>
            <person name="Chen X.-Y."/>
        </authorList>
    </citation>
    <scope>NUCLEOTIDE SEQUENCE [LARGE SCALE GENOMIC DNA]</scope>
    <source>
        <strain evidence="1 2">W62</strain>
    </source>
</reference>
<keyword evidence="2" id="KW-1185">Reference proteome</keyword>
<evidence type="ECO:0000313" key="1">
    <source>
        <dbReference type="EMBL" id="NMT63589.1"/>
    </source>
</evidence>
<organism evidence="1 2">
    <name type="scientific">Marinobacter orientalis</name>
    <dbReference type="NCBI Taxonomy" id="1928859"/>
    <lineage>
        <taxon>Bacteria</taxon>
        <taxon>Pseudomonadati</taxon>
        <taxon>Pseudomonadota</taxon>
        <taxon>Gammaproteobacteria</taxon>
        <taxon>Pseudomonadales</taxon>
        <taxon>Marinobacteraceae</taxon>
        <taxon>Marinobacter</taxon>
    </lineage>
</organism>
<dbReference type="AlphaFoldDB" id="A0A7Y0RC94"/>
<gene>
    <name evidence="1" type="ORF">HIU99_08245</name>
</gene>
<dbReference type="Pfam" id="PF06945">
    <property type="entry name" value="DUF1289"/>
    <property type="match status" value="1"/>
</dbReference>